<evidence type="ECO:0000313" key="1">
    <source>
        <dbReference type="EMBL" id="ODV72668.1"/>
    </source>
</evidence>
<dbReference type="RefSeq" id="XP_020069707.1">
    <property type="nucleotide sequence ID" value="XM_020217242.1"/>
</dbReference>
<dbReference type="GeneID" id="30991638"/>
<evidence type="ECO:0000313" key="2">
    <source>
        <dbReference type="Proteomes" id="UP000094389"/>
    </source>
</evidence>
<reference evidence="1 2" key="1">
    <citation type="journal article" date="2016" name="Proc. Natl. Acad. Sci. U.S.A.">
        <title>Comparative genomics of biotechnologically important yeasts.</title>
        <authorList>
            <person name="Riley R."/>
            <person name="Haridas S."/>
            <person name="Wolfe K.H."/>
            <person name="Lopes M.R."/>
            <person name="Hittinger C.T."/>
            <person name="Goeker M."/>
            <person name="Salamov A.A."/>
            <person name="Wisecaver J.H."/>
            <person name="Long T.M."/>
            <person name="Calvey C.H."/>
            <person name="Aerts A.L."/>
            <person name="Barry K.W."/>
            <person name="Choi C."/>
            <person name="Clum A."/>
            <person name="Coughlan A.Y."/>
            <person name="Deshpande S."/>
            <person name="Douglass A.P."/>
            <person name="Hanson S.J."/>
            <person name="Klenk H.-P."/>
            <person name="LaButti K.M."/>
            <person name="Lapidus A."/>
            <person name="Lindquist E.A."/>
            <person name="Lipzen A.M."/>
            <person name="Meier-Kolthoff J.P."/>
            <person name="Ohm R.A."/>
            <person name="Otillar R.P."/>
            <person name="Pangilinan J.L."/>
            <person name="Peng Y."/>
            <person name="Rokas A."/>
            <person name="Rosa C.A."/>
            <person name="Scheuner C."/>
            <person name="Sibirny A.A."/>
            <person name="Slot J.C."/>
            <person name="Stielow J.B."/>
            <person name="Sun H."/>
            <person name="Kurtzman C.P."/>
            <person name="Blackwell M."/>
            <person name="Grigoriev I.V."/>
            <person name="Jeffries T.W."/>
        </authorList>
    </citation>
    <scope>NUCLEOTIDE SEQUENCE [LARGE SCALE GENOMIC DNA]</scope>
    <source>
        <strain evidence="2">ATCC 18201 / CBS 1600 / BCRC 20928 / JCM 3617 / NBRC 0987 / NRRL Y-1542</strain>
    </source>
</reference>
<dbReference type="AlphaFoldDB" id="A0A1E4RZK1"/>
<gene>
    <name evidence="1" type="ORF">CYBJADRAFT_18698</name>
</gene>
<accession>A0A1E4RZK1</accession>
<name>A0A1E4RZK1_CYBJN</name>
<dbReference type="Proteomes" id="UP000094389">
    <property type="component" value="Unassembled WGS sequence"/>
</dbReference>
<protein>
    <submittedName>
        <fullName evidence="1">Uncharacterized protein</fullName>
    </submittedName>
</protein>
<sequence length="86" mass="9570">MEPARYKPRRRVICQMVRKEGMCPGLEKKTKENGNKLWKNKKVPYPLQTVRTSPSKSIAPSPCSPSLSICCAISLVLPLASVLCLI</sequence>
<proteinExistence type="predicted"/>
<keyword evidence="2" id="KW-1185">Reference proteome</keyword>
<dbReference type="EMBL" id="KV453934">
    <property type="protein sequence ID" value="ODV72668.1"/>
    <property type="molecule type" value="Genomic_DNA"/>
</dbReference>
<organism evidence="1 2">
    <name type="scientific">Cyberlindnera jadinii (strain ATCC 18201 / CBS 1600 / BCRC 20928 / JCM 3617 / NBRC 0987 / NRRL Y-1542)</name>
    <name type="common">Torula yeast</name>
    <name type="synonym">Candida utilis</name>
    <dbReference type="NCBI Taxonomy" id="983966"/>
    <lineage>
        <taxon>Eukaryota</taxon>
        <taxon>Fungi</taxon>
        <taxon>Dikarya</taxon>
        <taxon>Ascomycota</taxon>
        <taxon>Saccharomycotina</taxon>
        <taxon>Saccharomycetes</taxon>
        <taxon>Phaffomycetales</taxon>
        <taxon>Phaffomycetaceae</taxon>
        <taxon>Cyberlindnera</taxon>
    </lineage>
</organism>